<dbReference type="EMBL" id="LNXW01000009">
    <property type="protein sequence ID" value="KTC82308.1"/>
    <property type="molecule type" value="Genomic_DNA"/>
</dbReference>
<dbReference type="RefSeq" id="WP_028380877.1">
    <property type="nucleotide sequence ID" value="NZ_CAAAIT010000003.1"/>
</dbReference>
<evidence type="ECO:0000313" key="5">
    <source>
        <dbReference type="EMBL" id="KTC82308.1"/>
    </source>
</evidence>
<dbReference type="OrthoDB" id="9812949at2"/>
<dbReference type="Proteomes" id="UP000054921">
    <property type="component" value="Unassembled WGS sequence"/>
</dbReference>
<evidence type="ECO:0000313" key="7">
    <source>
        <dbReference type="Proteomes" id="UP000054921"/>
    </source>
</evidence>
<feature type="domain" description="Threonyl/alanyl tRNA synthetase SAD" evidence="4">
    <location>
        <begin position="164"/>
        <end position="206"/>
    </location>
</feature>
<gene>
    <name evidence="6" type="primary">alaS_1</name>
    <name evidence="5" type="ORF">Lche_0572</name>
    <name evidence="6" type="ORF">NCTC11976_00087</name>
</gene>
<reference evidence="5 7" key="1">
    <citation type="submission" date="2015-11" db="EMBL/GenBank/DDBJ databases">
        <title>Genomic analysis of 38 Legionella species identifies large and diverse effector repertoires.</title>
        <authorList>
            <person name="Burstein D."/>
            <person name="Amaro F."/>
            <person name="Zusman T."/>
            <person name="Lifshitz Z."/>
            <person name="Cohen O."/>
            <person name="Gilbert J.A."/>
            <person name="Pupko T."/>
            <person name="Shuman H.A."/>
            <person name="Segal G."/>
        </authorList>
    </citation>
    <scope>NUCLEOTIDE SEQUENCE [LARGE SCALE GENOMIC DNA]</scope>
    <source>
        <strain evidence="5 7">ORW</strain>
    </source>
</reference>
<dbReference type="SMART" id="SM00863">
    <property type="entry name" value="tRNA_SAD"/>
    <property type="match status" value="1"/>
</dbReference>
<evidence type="ECO:0000313" key="6">
    <source>
        <dbReference type="EMBL" id="VEB32665.1"/>
    </source>
</evidence>
<dbReference type="InterPro" id="IPR018163">
    <property type="entry name" value="Thr/Ala-tRNA-synth_IIc_edit"/>
</dbReference>
<keyword evidence="8" id="KW-1185">Reference proteome</keyword>
<protein>
    <submittedName>
        <fullName evidence="5 6">Alanyl-tRNA synthetase</fullName>
        <ecNumber evidence="6">6.1.1.7</ecNumber>
    </submittedName>
</protein>
<dbReference type="GO" id="GO:0046872">
    <property type="term" value="F:metal ion binding"/>
    <property type="evidence" value="ECO:0007669"/>
    <property type="project" value="UniProtKB-KW"/>
</dbReference>
<evidence type="ECO:0000256" key="3">
    <source>
        <dbReference type="ARBA" id="ARBA00022833"/>
    </source>
</evidence>
<dbReference type="SUPFAM" id="SSF55186">
    <property type="entry name" value="ThrRS/AlaRS common domain"/>
    <property type="match status" value="1"/>
</dbReference>
<dbReference type="InterPro" id="IPR051335">
    <property type="entry name" value="Alanyl-tRNA_Editing_Enzymes"/>
</dbReference>
<keyword evidence="5" id="KW-0030">Aminoacyl-tRNA synthetase</keyword>
<keyword evidence="2" id="KW-0479">Metal-binding</keyword>
<dbReference type="AlphaFoldDB" id="A0A0W0SGQ4"/>
<proteinExistence type="predicted"/>
<dbReference type="Pfam" id="PF07973">
    <property type="entry name" value="tRNA_SAD"/>
    <property type="match status" value="1"/>
</dbReference>
<evidence type="ECO:0000313" key="8">
    <source>
        <dbReference type="Proteomes" id="UP000277577"/>
    </source>
</evidence>
<evidence type="ECO:0000256" key="2">
    <source>
        <dbReference type="ARBA" id="ARBA00022723"/>
    </source>
</evidence>
<sequence length="211" mass="24297">MQKIFWDNPYQRKLMTKVVSVNKNRLLFAETIGFSFSGGQESDKVSVNGLLVTHSEIEDDLIYYTLPSGHGLSEGDVVLMEIDFVRRYKLMRLHFAAELILELVQRMLPIEKIGAHIAEHKARIDFNCKHNISDIFDTLLLEYNQIIAKDMPIRTGFSDEKSQRRYWEIEGFARVSCGGTHVKSTAEVGYIRLKRANVGKGKERIEIYLVQ</sequence>
<dbReference type="PANTHER" id="PTHR43462:SF1">
    <property type="entry name" value="ALANYL-TRNA EDITING PROTEIN AARSD1"/>
    <property type="match status" value="1"/>
</dbReference>
<name>A0A0W0SGQ4_9GAMM</name>
<dbReference type="GO" id="GO:0004813">
    <property type="term" value="F:alanine-tRNA ligase activity"/>
    <property type="evidence" value="ECO:0007669"/>
    <property type="project" value="UniProtKB-EC"/>
</dbReference>
<dbReference type="STRING" id="28084.Lche_0572"/>
<dbReference type="Proteomes" id="UP000277577">
    <property type="component" value="Chromosome"/>
</dbReference>
<dbReference type="SUPFAM" id="SSF50447">
    <property type="entry name" value="Translation proteins"/>
    <property type="match status" value="1"/>
</dbReference>
<accession>A0A0W0SGQ4</accession>
<dbReference type="GO" id="GO:0005524">
    <property type="term" value="F:ATP binding"/>
    <property type="evidence" value="ECO:0007669"/>
    <property type="project" value="InterPro"/>
</dbReference>
<dbReference type="GO" id="GO:0002161">
    <property type="term" value="F:aminoacyl-tRNA deacylase activity"/>
    <property type="evidence" value="ECO:0007669"/>
    <property type="project" value="UniProtKB-ARBA"/>
</dbReference>
<reference evidence="6 8" key="2">
    <citation type="submission" date="2018-12" db="EMBL/GenBank/DDBJ databases">
        <authorList>
            <consortium name="Pathogen Informatics"/>
        </authorList>
    </citation>
    <scope>NUCLEOTIDE SEQUENCE [LARGE SCALE GENOMIC DNA]</scope>
    <source>
        <strain evidence="6 8">NCTC11976</strain>
    </source>
</reference>
<dbReference type="PATRIC" id="fig|28084.5.peg.617"/>
<dbReference type="InterPro" id="IPR012947">
    <property type="entry name" value="tRNA_SAD"/>
</dbReference>
<dbReference type="InterPro" id="IPR009000">
    <property type="entry name" value="Transl_B-barrel_sf"/>
</dbReference>
<dbReference type="Gene3D" id="3.30.980.10">
    <property type="entry name" value="Threonyl-trna Synthetase, Chain A, domain 2"/>
    <property type="match status" value="1"/>
</dbReference>
<dbReference type="EMBL" id="LR134173">
    <property type="protein sequence ID" value="VEB32665.1"/>
    <property type="molecule type" value="Genomic_DNA"/>
</dbReference>
<comment type="cofactor">
    <cofactor evidence="1">
        <name>Zn(2+)</name>
        <dbReference type="ChEBI" id="CHEBI:29105"/>
    </cofactor>
</comment>
<keyword evidence="3" id="KW-0862">Zinc</keyword>
<dbReference type="PANTHER" id="PTHR43462">
    <property type="entry name" value="ALANYL-TRNA EDITING PROTEIN"/>
    <property type="match status" value="1"/>
</dbReference>
<dbReference type="EC" id="6.1.1.7" evidence="6"/>
<dbReference type="GO" id="GO:0043039">
    <property type="term" value="P:tRNA aminoacylation"/>
    <property type="evidence" value="ECO:0007669"/>
    <property type="project" value="InterPro"/>
</dbReference>
<dbReference type="Gene3D" id="2.40.30.130">
    <property type="match status" value="1"/>
</dbReference>
<keyword evidence="6" id="KW-0436">Ligase</keyword>
<evidence type="ECO:0000259" key="4">
    <source>
        <dbReference type="SMART" id="SM00863"/>
    </source>
</evidence>
<evidence type="ECO:0000256" key="1">
    <source>
        <dbReference type="ARBA" id="ARBA00001947"/>
    </source>
</evidence>
<organism evidence="5 7">
    <name type="scientific">Legionella cherrii</name>
    <dbReference type="NCBI Taxonomy" id="28084"/>
    <lineage>
        <taxon>Bacteria</taxon>
        <taxon>Pseudomonadati</taxon>
        <taxon>Pseudomonadota</taxon>
        <taxon>Gammaproteobacteria</taxon>
        <taxon>Legionellales</taxon>
        <taxon>Legionellaceae</taxon>
        <taxon>Legionella</taxon>
    </lineage>
</organism>